<sequence length="95" mass="10936">MASLLPLRFRMLHFFSTVSEASANDLLEGLKSEYGSERQFSKKNFIEHLLTMKENGIIDETKVELDNSGDLCIYYAINDEGRSLLKKYLPKSWKA</sequence>
<dbReference type="RefSeq" id="WP_216520312.1">
    <property type="nucleotide sequence ID" value="NZ_JAHLPM010000010.1"/>
</dbReference>
<reference evidence="1 2" key="1">
    <citation type="submission" date="2021-06" db="EMBL/GenBank/DDBJ databases">
        <authorList>
            <person name="Sun Q."/>
            <person name="Li D."/>
        </authorList>
    </citation>
    <scope>NUCLEOTIDE SEQUENCE [LARGE SCALE GENOMIC DNA]</scope>
    <source>
        <strain evidence="1 2">MSJ-40</strain>
    </source>
</reference>
<proteinExistence type="predicted"/>
<name>A0ABS6E7H5_9FIRM</name>
<evidence type="ECO:0000313" key="1">
    <source>
        <dbReference type="EMBL" id="MBU5438872.1"/>
    </source>
</evidence>
<protein>
    <recommendedName>
        <fullName evidence="3">DNA-binding protein</fullName>
    </recommendedName>
</protein>
<gene>
    <name evidence="1" type="ORF">KQI42_12665</name>
</gene>
<dbReference type="EMBL" id="JAHLPM010000010">
    <property type="protein sequence ID" value="MBU5438872.1"/>
    <property type="molecule type" value="Genomic_DNA"/>
</dbReference>
<organism evidence="1 2">
    <name type="scientific">Tissierella simiarum</name>
    <dbReference type="NCBI Taxonomy" id="2841534"/>
    <lineage>
        <taxon>Bacteria</taxon>
        <taxon>Bacillati</taxon>
        <taxon>Bacillota</taxon>
        <taxon>Tissierellia</taxon>
        <taxon>Tissierellales</taxon>
        <taxon>Tissierellaceae</taxon>
        <taxon>Tissierella</taxon>
    </lineage>
</organism>
<dbReference type="Proteomes" id="UP000749471">
    <property type="component" value="Unassembled WGS sequence"/>
</dbReference>
<evidence type="ECO:0000313" key="2">
    <source>
        <dbReference type="Proteomes" id="UP000749471"/>
    </source>
</evidence>
<keyword evidence="2" id="KW-1185">Reference proteome</keyword>
<comment type="caution">
    <text evidence="1">The sequence shown here is derived from an EMBL/GenBank/DDBJ whole genome shotgun (WGS) entry which is preliminary data.</text>
</comment>
<evidence type="ECO:0008006" key="3">
    <source>
        <dbReference type="Google" id="ProtNLM"/>
    </source>
</evidence>
<accession>A0ABS6E7H5</accession>